<protein>
    <recommendedName>
        <fullName evidence="6">Tagatose 1,6-diphosphate aldolase</fullName>
        <ecNumber evidence="6">4.1.2.40</ecNumber>
    </recommendedName>
    <alternativeName>
        <fullName evidence="6">D-tagatose-1,6-bisphosphate aldolase</fullName>
    </alternativeName>
    <alternativeName>
        <fullName evidence="6">Tagatose-bisphosphate aldolase</fullName>
    </alternativeName>
</protein>
<sequence length="326" mass="36736">MKISKEKVENLKKLANENGVIAALAIDQRGSMEKMIGAFDENLNNVEDISRFKSLVSKQLTKYSSSILLDPIYGLEAIKVRDENAGLLISYEVTGFDKNDPERLPKLIDGCSVLRLKELGAEAIKILLYYDVDQSKETNDKKKAFIERIGYECEALGLPFFLELIVYDEKIEDSKSAEFAKVRPHKVNAAVKDFQDERYKIDVLKLETPVNMNFVEGYGKEVVYSQEEASKFFKEQSDISKIPFIFLSGGVSADLFKETLKFAKEAGSEFNGVLCGRATWKGGVEEFAKSDDDAIKWLNTQGLDNIQSLNKVLKETAKSVFDKIEE</sequence>
<comment type="catalytic activity">
    <reaction evidence="1 6">
        <text>D-tagatofuranose 1,6-bisphosphate = D-glyceraldehyde 3-phosphate + dihydroxyacetone phosphate</text>
        <dbReference type="Rhea" id="RHEA:22948"/>
        <dbReference type="ChEBI" id="CHEBI:57642"/>
        <dbReference type="ChEBI" id="CHEBI:58694"/>
        <dbReference type="ChEBI" id="CHEBI:59776"/>
        <dbReference type="EC" id="4.1.2.40"/>
    </reaction>
</comment>
<dbReference type="InterPro" id="IPR050552">
    <property type="entry name" value="LacD_aldolase"/>
</dbReference>
<dbReference type="SUPFAM" id="SSF51569">
    <property type="entry name" value="Aldolase"/>
    <property type="match status" value="1"/>
</dbReference>
<evidence type="ECO:0000313" key="8">
    <source>
        <dbReference type="Proteomes" id="UP000540919"/>
    </source>
</evidence>
<evidence type="ECO:0000256" key="1">
    <source>
        <dbReference type="ARBA" id="ARBA00000567"/>
    </source>
</evidence>
<keyword evidence="4 6" id="KW-0423">Lactose metabolism</keyword>
<dbReference type="InterPro" id="IPR005927">
    <property type="entry name" value="Tag_1.6-dipho_adolase"/>
</dbReference>
<evidence type="ECO:0000256" key="6">
    <source>
        <dbReference type="HAMAP-Rule" id="MF_00734"/>
    </source>
</evidence>
<evidence type="ECO:0000256" key="5">
    <source>
        <dbReference type="ARBA" id="ARBA00023239"/>
    </source>
</evidence>
<evidence type="ECO:0000256" key="3">
    <source>
        <dbReference type="ARBA" id="ARBA00008679"/>
    </source>
</evidence>
<dbReference type="NCBIfam" id="NF009498">
    <property type="entry name" value="PRK12858.1"/>
    <property type="match status" value="1"/>
</dbReference>
<dbReference type="PANTHER" id="PTHR39340:SF1">
    <property type="entry name" value="SULFOFRUCTOSEPHOSPHATE ALDOLASE"/>
    <property type="match status" value="1"/>
</dbReference>
<dbReference type="EC" id="4.1.2.40" evidence="6"/>
<dbReference type="HAMAP" id="MF_00734">
    <property type="entry name" value="LacD"/>
    <property type="match status" value="1"/>
</dbReference>
<comment type="pathway">
    <text evidence="2 6">Carbohydrate metabolism; D-tagatose 6-phosphate degradation; D-glyceraldehyde 3-phosphate and glycerone phosphate from D-tagatose 6-phosphate: step 2/2.</text>
</comment>
<dbReference type="Pfam" id="PF01791">
    <property type="entry name" value="DeoC"/>
    <property type="match status" value="1"/>
</dbReference>
<dbReference type="PANTHER" id="PTHR39340">
    <property type="entry name" value="SULFOFRUCTOSEPHOSPHATE ALDOLASE"/>
    <property type="match status" value="1"/>
</dbReference>
<dbReference type="Gene3D" id="3.20.20.70">
    <property type="entry name" value="Aldolase class I"/>
    <property type="match status" value="1"/>
</dbReference>
<dbReference type="RefSeq" id="WP_176269559.1">
    <property type="nucleotide sequence ID" value="NZ_JABVBA010000003.1"/>
</dbReference>
<dbReference type="NCBIfam" id="NF009065">
    <property type="entry name" value="PRK12399.1"/>
    <property type="match status" value="1"/>
</dbReference>
<keyword evidence="5 6" id="KW-0456">Lyase</keyword>
<keyword evidence="8" id="KW-1185">Reference proteome</keyword>
<dbReference type="EMBL" id="JABVBA010000003">
    <property type="protein sequence ID" value="NVF11131.1"/>
    <property type="molecule type" value="Genomic_DNA"/>
</dbReference>
<comment type="caution">
    <text evidence="7">The sequence shown here is derived from an EMBL/GenBank/DDBJ whole genome shotgun (WGS) entry which is preliminary data.</text>
</comment>
<gene>
    <name evidence="6" type="primary">lacD</name>
    <name evidence="7" type="ORF">HV819_03880</name>
</gene>
<evidence type="ECO:0000256" key="4">
    <source>
        <dbReference type="ARBA" id="ARBA00022736"/>
    </source>
</evidence>
<organism evidence="7 8">
    <name type="scientific">Anaerococcus faecalis</name>
    <dbReference type="NCBI Taxonomy" id="2742993"/>
    <lineage>
        <taxon>Bacteria</taxon>
        <taxon>Bacillati</taxon>
        <taxon>Bacillota</taxon>
        <taxon>Tissierellia</taxon>
        <taxon>Tissierellales</taxon>
        <taxon>Peptoniphilaceae</taxon>
        <taxon>Anaerococcus</taxon>
    </lineage>
</organism>
<comment type="similarity">
    <text evidence="3 6">Belongs to the aldolase LacD family.</text>
</comment>
<evidence type="ECO:0000256" key="2">
    <source>
        <dbReference type="ARBA" id="ARBA00005191"/>
    </source>
</evidence>
<dbReference type="SMART" id="SM01133">
    <property type="entry name" value="DeoC"/>
    <property type="match status" value="1"/>
</dbReference>
<dbReference type="InterPro" id="IPR013785">
    <property type="entry name" value="Aldolase_TIM"/>
</dbReference>
<dbReference type="Proteomes" id="UP000540919">
    <property type="component" value="Unassembled WGS sequence"/>
</dbReference>
<proteinExistence type="inferred from homology"/>
<dbReference type="InterPro" id="IPR002915">
    <property type="entry name" value="DeoC/FbaB/LacD_aldolase"/>
</dbReference>
<name>A0ABX2N8V0_9FIRM</name>
<accession>A0ABX2N8V0</accession>
<evidence type="ECO:0000313" key="7">
    <source>
        <dbReference type="EMBL" id="NVF11131.1"/>
    </source>
</evidence>
<reference evidence="7 8" key="1">
    <citation type="submission" date="2020-06" db="EMBL/GenBank/DDBJ databases">
        <title>Anaerococcus sp. nov., isolated form swine feces.</title>
        <authorList>
            <person name="Yu S."/>
        </authorList>
    </citation>
    <scope>NUCLEOTIDE SEQUENCE [LARGE SCALE GENOMIC DNA]</scope>
    <source>
        <strain evidence="7 8">AGMB00486</strain>
    </source>
</reference>